<gene>
    <name evidence="1" type="ORF">I7X43_09395</name>
</gene>
<keyword evidence="2" id="KW-1185">Reference proteome</keyword>
<organism evidence="1 2">
    <name type="scientific">Inhella gelatinilytica</name>
    <dbReference type="NCBI Taxonomy" id="2795030"/>
    <lineage>
        <taxon>Bacteria</taxon>
        <taxon>Pseudomonadati</taxon>
        <taxon>Pseudomonadota</taxon>
        <taxon>Betaproteobacteria</taxon>
        <taxon>Burkholderiales</taxon>
        <taxon>Sphaerotilaceae</taxon>
        <taxon>Inhella</taxon>
    </lineage>
</organism>
<reference evidence="1" key="1">
    <citation type="submission" date="2020-12" db="EMBL/GenBank/DDBJ databases">
        <title>The genome sequence of Inhella sp. 4Y17.</title>
        <authorList>
            <person name="Liu Y."/>
        </authorList>
    </citation>
    <scope>NUCLEOTIDE SEQUENCE</scope>
    <source>
        <strain evidence="1">4Y10</strain>
    </source>
</reference>
<comment type="caution">
    <text evidence="1">The sequence shown here is derived from an EMBL/GenBank/DDBJ whole genome shotgun (WGS) entry which is preliminary data.</text>
</comment>
<name>A0A931NF13_9BURK</name>
<dbReference type="Proteomes" id="UP000620139">
    <property type="component" value="Unassembled WGS sequence"/>
</dbReference>
<proteinExistence type="predicted"/>
<sequence>MSETENKKDWKLKLRYGKLTTPFQHYTLIGEGIVGVLAPEFSCPQGPAFMGMKAWALSSDQSIDMLRVIGGRIGFTVTGNTQVWETEPEDPPGEKPYGYDINFTPFTYDEK</sequence>
<accession>A0A931NF13</accession>
<dbReference type="EMBL" id="JAEDAL010000003">
    <property type="protein sequence ID" value="MBH9553071.1"/>
    <property type="molecule type" value="Genomic_DNA"/>
</dbReference>
<protein>
    <submittedName>
        <fullName evidence="1">Uncharacterized protein</fullName>
    </submittedName>
</protein>
<dbReference type="RefSeq" id="WP_198100672.1">
    <property type="nucleotide sequence ID" value="NZ_JAEDAL010000003.1"/>
</dbReference>
<evidence type="ECO:0000313" key="1">
    <source>
        <dbReference type="EMBL" id="MBH9553071.1"/>
    </source>
</evidence>
<evidence type="ECO:0000313" key="2">
    <source>
        <dbReference type="Proteomes" id="UP000620139"/>
    </source>
</evidence>
<dbReference type="AlphaFoldDB" id="A0A931NF13"/>